<dbReference type="AlphaFoldDB" id="A0A1U6HL59"/>
<evidence type="ECO:0000313" key="1">
    <source>
        <dbReference type="EMBL" id="SLJ96546.1"/>
    </source>
</evidence>
<sequence>MGRMIIDAATSMDGFCADARGESVIPIETLNRADLRQPLVSACGAVVMSRRSFDTVANPDWFADNYELQVPIFVVSDDPPPARYPKENDRLRFHFLETFTEAFERAEQAAGEKAVLAIGEASTVQAALLSGMADEMWLRVIAKETGGGTPLFGPGKPGKEFFVSAVETTPGAVHMKLERRVEH</sequence>
<dbReference type="RefSeq" id="WP_054946001.1">
    <property type="nucleotide sequence ID" value="NZ_FVZE01000002.1"/>
</dbReference>
<accession>A0A1U6HL59</accession>
<dbReference type="EMBL" id="FVZE01000002">
    <property type="protein sequence ID" value="SLJ96546.1"/>
    <property type="molecule type" value="Genomic_DNA"/>
</dbReference>
<dbReference type="Proteomes" id="UP000190989">
    <property type="component" value="Unassembled WGS sequence"/>
</dbReference>
<dbReference type="Gene3D" id="3.40.430.10">
    <property type="entry name" value="Dihydrofolate Reductase, subunit A"/>
    <property type="match status" value="1"/>
</dbReference>
<dbReference type="SUPFAM" id="SSF53597">
    <property type="entry name" value="Dihydrofolate reductase-like"/>
    <property type="match status" value="1"/>
</dbReference>
<dbReference type="STRING" id="428990.SAMN06295987_102694"/>
<evidence type="ECO:0000313" key="2">
    <source>
        <dbReference type="Proteomes" id="UP000190989"/>
    </source>
</evidence>
<reference evidence="2" key="1">
    <citation type="submission" date="2017-02" db="EMBL/GenBank/DDBJ databases">
        <authorList>
            <person name="Varghese N."/>
            <person name="Submissions S."/>
        </authorList>
    </citation>
    <scope>NUCLEOTIDE SEQUENCE [LARGE SCALE GENOMIC DNA]</scope>
    <source>
        <strain evidence="2">SM117</strain>
    </source>
</reference>
<organism evidence="1 2">
    <name type="scientific">Novosphingobium mathurense</name>
    <dbReference type="NCBI Taxonomy" id="428990"/>
    <lineage>
        <taxon>Bacteria</taxon>
        <taxon>Pseudomonadati</taxon>
        <taxon>Pseudomonadota</taxon>
        <taxon>Alphaproteobacteria</taxon>
        <taxon>Sphingomonadales</taxon>
        <taxon>Sphingomonadaceae</taxon>
        <taxon>Novosphingobium</taxon>
    </lineage>
</organism>
<proteinExistence type="predicted"/>
<protein>
    <submittedName>
        <fullName evidence="1">RibD C-terminal domain-containing protein</fullName>
    </submittedName>
</protein>
<gene>
    <name evidence="1" type="ORF">SAMN06295987_102694</name>
</gene>
<name>A0A1U6HL59_9SPHN</name>
<keyword evidence="2" id="KW-1185">Reference proteome</keyword>
<dbReference type="InterPro" id="IPR024072">
    <property type="entry name" value="DHFR-like_dom_sf"/>
</dbReference>